<gene>
    <name evidence="1" type="ORF">DPMN_140883</name>
</gene>
<sequence length="144" mass="17025">MLKQNFGWALSMWAGRHIVGNLPMHNFQYQFKINWFINEEILGSSAESVGGYIHMDLSINLKEDRTMLPLPVSNALGWVMWIWMFEIDRVVIRDVQDYFEVYLCINEEVMLKQKCWWAWSATISSYTISTRTLNVAQMVQYLEC</sequence>
<protein>
    <submittedName>
        <fullName evidence="1">Uncharacterized protein</fullName>
    </submittedName>
</protein>
<keyword evidence="2" id="KW-1185">Reference proteome</keyword>
<evidence type="ECO:0000313" key="1">
    <source>
        <dbReference type="EMBL" id="KAH3812451.1"/>
    </source>
</evidence>
<dbReference type="Proteomes" id="UP000828390">
    <property type="component" value="Unassembled WGS sequence"/>
</dbReference>
<evidence type="ECO:0000313" key="2">
    <source>
        <dbReference type="Proteomes" id="UP000828390"/>
    </source>
</evidence>
<organism evidence="1 2">
    <name type="scientific">Dreissena polymorpha</name>
    <name type="common">Zebra mussel</name>
    <name type="synonym">Mytilus polymorpha</name>
    <dbReference type="NCBI Taxonomy" id="45954"/>
    <lineage>
        <taxon>Eukaryota</taxon>
        <taxon>Metazoa</taxon>
        <taxon>Spiralia</taxon>
        <taxon>Lophotrochozoa</taxon>
        <taxon>Mollusca</taxon>
        <taxon>Bivalvia</taxon>
        <taxon>Autobranchia</taxon>
        <taxon>Heteroconchia</taxon>
        <taxon>Euheterodonta</taxon>
        <taxon>Imparidentia</taxon>
        <taxon>Neoheterodontei</taxon>
        <taxon>Myida</taxon>
        <taxon>Dreissenoidea</taxon>
        <taxon>Dreissenidae</taxon>
        <taxon>Dreissena</taxon>
    </lineage>
</organism>
<dbReference type="AlphaFoldDB" id="A0A9D4JH29"/>
<comment type="caution">
    <text evidence="1">The sequence shown here is derived from an EMBL/GenBank/DDBJ whole genome shotgun (WGS) entry which is preliminary data.</text>
</comment>
<reference evidence="1" key="2">
    <citation type="submission" date="2020-11" db="EMBL/GenBank/DDBJ databases">
        <authorList>
            <person name="McCartney M.A."/>
            <person name="Auch B."/>
            <person name="Kono T."/>
            <person name="Mallez S."/>
            <person name="Becker A."/>
            <person name="Gohl D.M."/>
            <person name="Silverstein K.A.T."/>
            <person name="Koren S."/>
            <person name="Bechman K.B."/>
            <person name="Herman A."/>
            <person name="Abrahante J.E."/>
            <person name="Garbe J."/>
        </authorList>
    </citation>
    <scope>NUCLEOTIDE SEQUENCE</scope>
    <source>
        <strain evidence="1">Duluth1</strain>
        <tissue evidence="1">Whole animal</tissue>
    </source>
</reference>
<proteinExistence type="predicted"/>
<accession>A0A9D4JH29</accession>
<dbReference type="EMBL" id="JAIWYP010000006">
    <property type="protein sequence ID" value="KAH3812451.1"/>
    <property type="molecule type" value="Genomic_DNA"/>
</dbReference>
<name>A0A9D4JH29_DREPO</name>
<reference evidence="1" key="1">
    <citation type="journal article" date="2019" name="bioRxiv">
        <title>The Genome of the Zebra Mussel, Dreissena polymorpha: A Resource for Invasive Species Research.</title>
        <authorList>
            <person name="McCartney M.A."/>
            <person name="Auch B."/>
            <person name="Kono T."/>
            <person name="Mallez S."/>
            <person name="Zhang Y."/>
            <person name="Obille A."/>
            <person name="Becker A."/>
            <person name="Abrahante J.E."/>
            <person name="Garbe J."/>
            <person name="Badalamenti J.P."/>
            <person name="Herman A."/>
            <person name="Mangelson H."/>
            <person name="Liachko I."/>
            <person name="Sullivan S."/>
            <person name="Sone E.D."/>
            <person name="Koren S."/>
            <person name="Silverstein K.A.T."/>
            <person name="Beckman K.B."/>
            <person name="Gohl D.M."/>
        </authorList>
    </citation>
    <scope>NUCLEOTIDE SEQUENCE</scope>
    <source>
        <strain evidence="1">Duluth1</strain>
        <tissue evidence="1">Whole animal</tissue>
    </source>
</reference>